<dbReference type="FunFam" id="3.40.50.720:FF:000209">
    <property type="entry name" value="Polyketide synthase Pks12"/>
    <property type="match status" value="1"/>
</dbReference>
<evidence type="ECO:0000313" key="10">
    <source>
        <dbReference type="EMBL" id="OQE07202.1"/>
    </source>
</evidence>
<evidence type="ECO:0000259" key="7">
    <source>
        <dbReference type="PROSITE" id="PS50075"/>
    </source>
</evidence>
<dbReference type="GO" id="GO:0016491">
    <property type="term" value="F:oxidoreductase activity"/>
    <property type="evidence" value="ECO:0007669"/>
    <property type="project" value="InterPro"/>
</dbReference>
<dbReference type="InterPro" id="IPR020807">
    <property type="entry name" value="PKS_DH"/>
</dbReference>
<dbReference type="SUPFAM" id="SSF53901">
    <property type="entry name" value="Thiolase-like"/>
    <property type="match status" value="1"/>
</dbReference>
<dbReference type="PROSITE" id="PS52019">
    <property type="entry name" value="PKS_MFAS_DH"/>
    <property type="match status" value="1"/>
</dbReference>
<dbReference type="InterPro" id="IPR036291">
    <property type="entry name" value="NAD(P)-bd_dom_sf"/>
</dbReference>
<dbReference type="GO" id="GO:0008168">
    <property type="term" value="F:methyltransferase activity"/>
    <property type="evidence" value="ECO:0007669"/>
    <property type="project" value="UniProtKB-KW"/>
</dbReference>
<dbReference type="GO" id="GO:0006633">
    <property type="term" value="P:fatty acid biosynthetic process"/>
    <property type="evidence" value="ECO:0007669"/>
    <property type="project" value="TreeGrafter"/>
</dbReference>
<reference evidence="11" key="1">
    <citation type="journal article" date="2017" name="Nat. Microbiol.">
        <title>Global analysis of biosynthetic gene clusters reveals vast potential of secondary metabolite production in Penicillium species.</title>
        <authorList>
            <person name="Nielsen J.C."/>
            <person name="Grijseels S."/>
            <person name="Prigent S."/>
            <person name="Ji B."/>
            <person name="Dainat J."/>
            <person name="Nielsen K.F."/>
            <person name="Frisvad J.C."/>
            <person name="Workman M."/>
            <person name="Nielsen J."/>
        </authorList>
    </citation>
    <scope>NUCLEOTIDE SEQUENCE [LARGE SCALE GENOMIC DNA]</scope>
    <source>
        <strain evidence="11">IBT 29486</strain>
    </source>
</reference>
<dbReference type="InterPro" id="IPR013968">
    <property type="entry name" value="PKS_KR"/>
</dbReference>
<dbReference type="Pfam" id="PF14765">
    <property type="entry name" value="PS-DH"/>
    <property type="match status" value="1"/>
</dbReference>
<dbReference type="PROSITE" id="PS52004">
    <property type="entry name" value="KS3_2"/>
    <property type="match status" value="1"/>
</dbReference>
<dbReference type="InterPro" id="IPR020841">
    <property type="entry name" value="PKS_Beta-ketoAc_synthase_dom"/>
</dbReference>
<dbReference type="GO" id="GO:1901336">
    <property type="term" value="P:lactone biosynthetic process"/>
    <property type="evidence" value="ECO:0007669"/>
    <property type="project" value="UniProtKB-ARBA"/>
</dbReference>
<dbReference type="SMART" id="SM00826">
    <property type="entry name" value="PKS_DH"/>
    <property type="match status" value="1"/>
</dbReference>
<protein>
    <submittedName>
        <fullName evidence="10">Uncharacterized protein</fullName>
    </submittedName>
</protein>
<keyword evidence="3" id="KW-0489">Methyltransferase</keyword>
<dbReference type="SMART" id="SM00825">
    <property type="entry name" value="PKS_KS"/>
    <property type="match status" value="1"/>
</dbReference>
<dbReference type="Pfam" id="PF08240">
    <property type="entry name" value="ADH_N"/>
    <property type="match status" value="1"/>
</dbReference>
<dbReference type="InterPro" id="IPR057326">
    <property type="entry name" value="KR_dom"/>
</dbReference>
<dbReference type="GO" id="GO:0030639">
    <property type="term" value="P:polyketide biosynthetic process"/>
    <property type="evidence" value="ECO:0007669"/>
    <property type="project" value="UniProtKB-ARBA"/>
</dbReference>
<dbReference type="Pfam" id="PF00109">
    <property type="entry name" value="ketoacyl-synt"/>
    <property type="match status" value="1"/>
</dbReference>
<comment type="caution">
    <text evidence="10">The sequence shown here is derived from an EMBL/GenBank/DDBJ whole genome shotgun (WGS) entry which is preliminary data.</text>
</comment>
<dbReference type="Gene3D" id="3.40.366.10">
    <property type="entry name" value="Malonyl-Coenzyme A Acyl Carrier Protein, domain 2"/>
    <property type="match status" value="1"/>
</dbReference>
<dbReference type="Pfam" id="PF02801">
    <property type="entry name" value="Ketoacyl-synt_C"/>
    <property type="match status" value="1"/>
</dbReference>
<proteinExistence type="predicted"/>
<keyword evidence="5" id="KW-0511">Multifunctional enzyme</keyword>
<dbReference type="SMART" id="SM00829">
    <property type="entry name" value="PKS_ER"/>
    <property type="match status" value="1"/>
</dbReference>
<dbReference type="GO" id="GO:0031177">
    <property type="term" value="F:phosphopantetheine binding"/>
    <property type="evidence" value="ECO:0007669"/>
    <property type="project" value="InterPro"/>
</dbReference>
<dbReference type="InterPro" id="IPR009081">
    <property type="entry name" value="PP-bd_ACP"/>
</dbReference>
<sequence length="2402" mass="261553">MSSPTQEPVAIVGFACRLPGQSTNPRKLWDLLERGGIASNKVPKSRFNIDGHWDGSIKPRTMRPLGGMFLEDTDPADFDASFFEISKSDAISMDPNQRQMLEVVFEGLENSGITLESLDGAPVGCFVGSFASDYGDMQGRDPEDRPASITVGVGRAILANRLSHFLNVKGPSMTIDTACSGSLVGLDVACRYLQTREMDAGIIATSNLYLNPEHVMDIGAVGNAHSPSGLCHTFDESADGYVKAEAVSAIIVKRLSDAIRDGDPIRGVIRGSSTNSDGRTPGIASPSAEAQAVAIRAAYARAGITDSNETSYLECHGTGTQAGDPKEVGAVASVFSSTRSPDKPLIIGSIKSNVGHAEPAAGISGVMKALMAIEKGIIPGNPTFENPSPKIDFAGFKVKATRTAIPWPACSIRRASVNSFGYGGSNVHVVLEEVKLPDGPRHVSSYISEDDEFDLDDEGAERPYTIVLSANDEVSLRANIKALSDHLINPRVKVSLPDLAYTLSERRTRLFHRAFVKTRNTELDESSFVLGKKSSEPPRFGFIFTGQGAQWSQMGKNLLEFFPWTRSILEELDDVLRRLPDPPTWSFISELTEPRSAAHLREPEFSQPLVTALQLCIVAILETWGVKPQSVVGHSSGEIAAAYAAGFLSRSDAIIAAFYRGRAAVNRKAEAEGNIGMLAVGLGVEALTPYLTKYELDAWIACFNSPSSLTVSGRLAALESLKDDIQADGHFARLLQVDLAYHSELMNTIGEEYEILLQHNFVSSNGSTDISMFSSVTGTQKTGTTDALYWKTNMTSPVRFAEATQAMLSLPNGQTPNYLIEIGPSGALAGPVTQIRKAVAGGTDIAYSASWARGKAAGSTLFDLAGRLFIAGHSLIRLDEVNQVFADSRKPSTIIDLPNYTWNHSIKYWHENSPSKDWRFKKYVNHDLLGSKILGNPWKAPSWRKLLNLADIPWLKDHKMGSNVLLPGSGFICMAVEAMWQKKNATDPDETVTSPNQLAYRLRNIRFDKALVLEDEKDAEVLLWLTEQPGSKDWHEFRISSVNGRNLIEHSSGLIRLQVPVDSQIAQPDSQPLTHPTSGQLWYKAQSQIGYGFGPAFQKLIQVESVSGQRNGPSLVSLKEPPSKWSPQSYYPIHPASLDGCFQTVTPSLWAGERGSLTSVLVPSILDDIVINRVPHSLKNGLSLAESHYSGRGRLEEAKSYFANCTVYDSETGSLLMKMTGLRFVKLDVGSQVDPHIFDKITWKPDVTFLTASQLSEKTVNSTIDLIAHKKPALKVLEINFIKDDTSSLWFEAEDRVSRAAYLDYTFLGSDAKGLIDVQTQHESRHNTSFLLANTTAERLGAPEIEFDLVILKIGQVSRSELGDLLQTLKPLVSQQAGHLLLLHTPVPNSSDTSYFALGTSTPDSEAAAVTSGFELSKAPSEAITPASSISPSATSVNLVALKEETVAKVEGTPLQPNTADMVEETLRSYFSDPVSKIGSQFGTESYLAILKPITQASKSPLDLDVVRLSKDTPALESSLREKLQKSGWVINEQTLLISSATPNSVILVLDELSSPLLTQANEEQWKALKELIGSGKQLLWVTQGAQYQVTNPDVAFAHGLFRVIRMEDRNAKLTTLDTEKSSVAATEWAIDTVLRSLRSERQKEFIETEYAERGGILYVHRVVPDEAINQFKLDVKEGAEPIVQDLHKPGPAVSLRAERIGTFESLTWAENSTAELPVQEGRVEVEVLAAGVNFKDVAVTMGIVPENEYTLGYEASGIVKRVGPGVTNFAVGDRVCFLNNGSYANRLQVPVGRAHVFPDAMSFEEAATIPSVYLASIYSLYHIANLKKGQSVLIHSASGGVGLSAIQLAQHKDAEIFVTVGTEEKRRFLADNFGISRDHMFSSRDTDFAAAISKATQGRGVDVILNSLTGDMLHESWRICADGGTFVEIGKKDIVDRNALSMEPFDRNCSFRAMDFSYTKDISDPLIANLLDEIFDLVNAGHVKPISPITTFSFGDIRSALAFIRSGRHIGKVPIRPETPKLALRGDASYLIVGGLKGLCGNLAIHMAQHGAKRIIVVSRSGIEDEASQKTAKNCLSYGCKIIEAKGDVADVDFLKKVFRESSPTIAGVIQGAMILRDKPYESMTLEEYHTAIYGKIQGTWALHNVSLERKQPLDYFTLLSSISGIVGKKGQSNYSAANTFLDAFATYRQSLGLPANAVDLGLIEDVGYVAEQGGMDSHFDKRQWTPIYERTLRHILDLSILQQTSSPINVVSSAQLITGIGFPLPNDSDLIREARFGYHFGQSAAGGSGGKDGANKGDQTLRAFLMMHKSGADESALLKLAIELMAAQFTTILRLETEMEPAKPLMAYGLDSLAAVELRNWVRSELEADLTTLDITNASSLIALCEKLISKLPQPEAATA</sequence>
<dbReference type="InterPro" id="IPR056501">
    <property type="entry name" value="NAD-bd_HRPKS_sdrA"/>
</dbReference>
<evidence type="ECO:0000256" key="5">
    <source>
        <dbReference type="ARBA" id="ARBA00023268"/>
    </source>
</evidence>
<dbReference type="EMBL" id="MDYP01000014">
    <property type="protein sequence ID" value="OQE07202.1"/>
    <property type="molecule type" value="Genomic_DNA"/>
</dbReference>
<dbReference type="Pfam" id="PF00550">
    <property type="entry name" value="PP-binding"/>
    <property type="match status" value="1"/>
</dbReference>
<dbReference type="InterPro" id="IPR016039">
    <property type="entry name" value="Thiolase-like"/>
</dbReference>
<gene>
    <name evidence="10" type="ORF">PENVUL_c014G04132</name>
</gene>
<dbReference type="InterPro" id="IPR049900">
    <property type="entry name" value="PKS_mFAS_DH"/>
</dbReference>
<dbReference type="SUPFAM" id="SSF51735">
    <property type="entry name" value="NAD(P)-binding Rossmann-fold domains"/>
    <property type="match status" value="2"/>
</dbReference>
<dbReference type="SUPFAM" id="SSF52151">
    <property type="entry name" value="FabD/lysophospholipase-like"/>
    <property type="match status" value="1"/>
</dbReference>
<dbReference type="InterPro" id="IPR011032">
    <property type="entry name" value="GroES-like_sf"/>
</dbReference>
<dbReference type="GO" id="GO:0004312">
    <property type="term" value="F:fatty acid synthase activity"/>
    <property type="evidence" value="ECO:0007669"/>
    <property type="project" value="TreeGrafter"/>
</dbReference>
<name>A0A1V6RZI0_9EURO</name>
<keyword evidence="2" id="KW-0597">Phosphoprotein</keyword>
<dbReference type="InterPro" id="IPR014043">
    <property type="entry name" value="Acyl_transferase_dom"/>
</dbReference>
<accession>A0A1V6RZI0</accession>
<dbReference type="Pfam" id="PF23114">
    <property type="entry name" value="NAD-bd_HRPKS_sdrA"/>
    <property type="match status" value="1"/>
</dbReference>
<evidence type="ECO:0000256" key="6">
    <source>
        <dbReference type="PROSITE-ProRule" id="PRU01363"/>
    </source>
</evidence>
<dbReference type="InterPro" id="IPR013154">
    <property type="entry name" value="ADH-like_N"/>
</dbReference>
<keyword evidence="11" id="KW-1185">Reference proteome</keyword>
<evidence type="ECO:0000259" key="8">
    <source>
        <dbReference type="PROSITE" id="PS52004"/>
    </source>
</evidence>
<dbReference type="InterPro" id="IPR032821">
    <property type="entry name" value="PKS_assoc"/>
</dbReference>
<dbReference type="Proteomes" id="UP000191518">
    <property type="component" value="Unassembled WGS sequence"/>
</dbReference>
<evidence type="ECO:0000256" key="3">
    <source>
        <dbReference type="ARBA" id="ARBA00022603"/>
    </source>
</evidence>
<evidence type="ECO:0000256" key="2">
    <source>
        <dbReference type="ARBA" id="ARBA00022553"/>
    </source>
</evidence>
<dbReference type="InterPro" id="IPR016036">
    <property type="entry name" value="Malonyl_transacylase_ACP-bd"/>
</dbReference>
<dbReference type="Gene3D" id="1.10.1200.10">
    <property type="entry name" value="ACP-like"/>
    <property type="match status" value="1"/>
</dbReference>
<dbReference type="SMART" id="SM00822">
    <property type="entry name" value="PKS_KR"/>
    <property type="match status" value="1"/>
</dbReference>
<dbReference type="Pfam" id="PF21089">
    <property type="entry name" value="PKS_DH_N"/>
    <property type="match status" value="1"/>
</dbReference>
<feature type="active site" description="Proton acceptor; for dehydratase activity" evidence="6">
    <location>
        <position position="958"/>
    </location>
</feature>
<dbReference type="PROSITE" id="PS50075">
    <property type="entry name" value="CARRIER"/>
    <property type="match status" value="1"/>
</dbReference>
<dbReference type="PANTHER" id="PTHR43775:SF18">
    <property type="entry name" value="ENZYME, PUTATIVE (JCVI)-RELATED"/>
    <property type="match status" value="1"/>
</dbReference>
<dbReference type="InterPro" id="IPR016035">
    <property type="entry name" value="Acyl_Trfase/lysoPLipase"/>
</dbReference>
<dbReference type="Pfam" id="PF08659">
    <property type="entry name" value="KR"/>
    <property type="match status" value="1"/>
</dbReference>
<feature type="active site" description="Proton donor; for dehydratase activity" evidence="6">
    <location>
        <position position="1139"/>
    </location>
</feature>
<dbReference type="SUPFAM" id="SSF50129">
    <property type="entry name" value="GroES-like"/>
    <property type="match status" value="1"/>
</dbReference>
<organism evidence="10 11">
    <name type="scientific">Penicillium vulpinum</name>
    <dbReference type="NCBI Taxonomy" id="29845"/>
    <lineage>
        <taxon>Eukaryota</taxon>
        <taxon>Fungi</taxon>
        <taxon>Dikarya</taxon>
        <taxon>Ascomycota</taxon>
        <taxon>Pezizomycotina</taxon>
        <taxon>Eurotiomycetes</taxon>
        <taxon>Eurotiomycetidae</taxon>
        <taxon>Eurotiales</taxon>
        <taxon>Aspergillaceae</taxon>
        <taxon>Penicillium</taxon>
    </lineage>
</organism>
<dbReference type="InterPro" id="IPR042104">
    <property type="entry name" value="PKS_dehydratase_sf"/>
</dbReference>
<dbReference type="Gene3D" id="3.40.47.10">
    <property type="match status" value="1"/>
</dbReference>
<dbReference type="Pfam" id="PF13602">
    <property type="entry name" value="ADH_zinc_N_2"/>
    <property type="match status" value="1"/>
</dbReference>
<dbReference type="InterPro" id="IPR006162">
    <property type="entry name" value="Ppantetheine_attach_site"/>
</dbReference>
<dbReference type="InterPro" id="IPR014030">
    <property type="entry name" value="Ketoacyl_synth_N"/>
</dbReference>
<dbReference type="InterPro" id="IPR036736">
    <property type="entry name" value="ACP-like_sf"/>
</dbReference>
<dbReference type="CDD" id="cd00833">
    <property type="entry name" value="PKS"/>
    <property type="match status" value="1"/>
</dbReference>
<dbReference type="InterPro" id="IPR050091">
    <property type="entry name" value="PKS_NRPS_Biosynth_Enz"/>
</dbReference>
<dbReference type="STRING" id="29845.A0A1V6RZI0"/>
<dbReference type="Gene3D" id="3.30.70.3290">
    <property type="match status" value="1"/>
</dbReference>
<dbReference type="CDD" id="cd05195">
    <property type="entry name" value="enoyl_red"/>
    <property type="match status" value="1"/>
</dbReference>
<dbReference type="GO" id="GO:0032259">
    <property type="term" value="P:methylation"/>
    <property type="evidence" value="ECO:0007669"/>
    <property type="project" value="UniProtKB-KW"/>
</dbReference>
<dbReference type="Gene3D" id="3.10.129.110">
    <property type="entry name" value="Polyketide synthase dehydratase"/>
    <property type="match status" value="1"/>
</dbReference>
<dbReference type="PANTHER" id="PTHR43775">
    <property type="entry name" value="FATTY ACID SYNTHASE"/>
    <property type="match status" value="1"/>
</dbReference>
<dbReference type="SMART" id="SM00823">
    <property type="entry name" value="PKS_PP"/>
    <property type="match status" value="1"/>
</dbReference>
<dbReference type="SMART" id="SM00827">
    <property type="entry name" value="PKS_AT"/>
    <property type="match status" value="1"/>
</dbReference>
<dbReference type="SUPFAM" id="SSF55048">
    <property type="entry name" value="Probable ACP-binding domain of malonyl-CoA ACP transacylase"/>
    <property type="match status" value="1"/>
</dbReference>
<feature type="region of interest" description="C-terminal hotdog fold" evidence="6">
    <location>
        <begin position="1074"/>
        <end position="1233"/>
    </location>
</feature>
<dbReference type="Gene3D" id="3.40.50.720">
    <property type="entry name" value="NAD(P)-binding Rossmann-like Domain"/>
    <property type="match status" value="2"/>
</dbReference>
<dbReference type="InterPro" id="IPR020843">
    <property type="entry name" value="ER"/>
</dbReference>
<feature type="domain" description="PKS/mFAS DH" evidence="9">
    <location>
        <begin position="926"/>
        <end position="1233"/>
    </location>
</feature>
<dbReference type="InterPro" id="IPR001227">
    <property type="entry name" value="Ac_transferase_dom_sf"/>
</dbReference>
<dbReference type="Pfam" id="PF00698">
    <property type="entry name" value="Acyl_transf_1"/>
    <property type="match status" value="1"/>
</dbReference>
<evidence type="ECO:0000259" key="9">
    <source>
        <dbReference type="PROSITE" id="PS52019"/>
    </source>
</evidence>
<feature type="domain" description="Ketosynthase family 3 (KS3)" evidence="8">
    <location>
        <begin position="6"/>
        <end position="433"/>
    </location>
</feature>
<keyword evidence="4" id="KW-0808">Transferase</keyword>
<evidence type="ECO:0000313" key="11">
    <source>
        <dbReference type="Proteomes" id="UP000191518"/>
    </source>
</evidence>
<dbReference type="InterPro" id="IPR049552">
    <property type="entry name" value="PKS_DH_N"/>
</dbReference>
<evidence type="ECO:0000256" key="1">
    <source>
        <dbReference type="ARBA" id="ARBA00022450"/>
    </source>
</evidence>
<evidence type="ECO:0000256" key="4">
    <source>
        <dbReference type="ARBA" id="ARBA00022679"/>
    </source>
</evidence>
<keyword evidence="1" id="KW-0596">Phosphopantetheine</keyword>
<dbReference type="Pfam" id="PF16197">
    <property type="entry name" value="KAsynt_C_assoc"/>
    <property type="match status" value="1"/>
</dbReference>
<feature type="region of interest" description="N-terminal hotdog fold" evidence="6">
    <location>
        <begin position="926"/>
        <end position="1062"/>
    </location>
</feature>
<dbReference type="InterPro" id="IPR020806">
    <property type="entry name" value="PKS_PP-bd"/>
</dbReference>
<feature type="domain" description="Carrier" evidence="7">
    <location>
        <begin position="2318"/>
        <end position="2394"/>
    </location>
</feature>
<dbReference type="SUPFAM" id="SSF47336">
    <property type="entry name" value="ACP-like"/>
    <property type="match status" value="1"/>
</dbReference>
<dbReference type="PROSITE" id="PS00012">
    <property type="entry name" value="PHOSPHOPANTETHEINE"/>
    <property type="match status" value="1"/>
</dbReference>
<dbReference type="Gene3D" id="3.90.180.10">
    <property type="entry name" value="Medium-chain alcohol dehydrogenases, catalytic domain"/>
    <property type="match status" value="1"/>
</dbReference>
<dbReference type="InterPro" id="IPR049551">
    <property type="entry name" value="PKS_DH_C"/>
</dbReference>
<dbReference type="InterPro" id="IPR014031">
    <property type="entry name" value="Ketoacyl_synth_C"/>
</dbReference>